<feature type="compositionally biased region" description="Low complexity" evidence="3">
    <location>
        <begin position="641"/>
        <end position="665"/>
    </location>
</feature>
<comment type="caution">
    <text evidence="5">The sequence shown here is derived from an EMBL/GenBank/DDBJ whole genome shotgun (WGS) entry which is preliminary data.</text>
</comment>
<comment type="similarity">
    <text evidence="1">Belongs to the peptidase S13 family.</text>
</comment>
<dbReference type="SUPFAM" id="SSF56601">
    <property type="entry name" value="beta-lactamase/transpeptidase-like"/>
    <property type="match status" value="1"/>
</dbReference>
<feature type="compositionally biased region" description="Polar residues" evidence="3">
    <location>
        <begin position="137"/>
        <end position="149"/>
    </location>
</feature>
<reference evidence="5 6" key="1">
    <citation type="submission" date="2019-07" db="EMBL/GenBank/DDBJ databases">
        <title>R&amp;d 2014.</title>
        <authorList>
            <person name="Klenk H.-P."/>
        </authorList>
    </citation>
    <scope>NUCLEOTIDE SEQUENCE [LARGE SCALE GENOMIC DNA]</scope>
    <source>
        <strain evidence="5 6">DSM 43194</strain>
    </source>
</reference>
<accession>A0A660CFH5</accession>
<keyword evidence="4" id="KW-0472">Membrane</keyword>
<feature type="region of interest" description="Disordered" evidence="3">
    <location>
        <begin position="641"/>
        <end position="681"/>
    </location>
</feature>
<dbReference type="PANTHER" id="PTHR30023:SF0">
    <property type="entry name" value="PENICILLIN-SENSITIVE CARBOXYPEPTIDASE A"/>
    <property type="match status" value="1"/>
</dbReference>
<dbReference type="AlphaFoldDB" id="A0A660CFH5"/>
<feature type="compositionally biased region" description="Basic and acidic residues" evidence="3">
    <location>
        <begin position="1"/>
        <end position="17"/>
    </location>
</feature>
<keyword evidence="5" id="KW-0121">Carboxypeptidase</keyword>
<dbReference type="EMBL" id="VLJV01000001">
    <property type="protein sequence ID" value="TWH21164.1"/>
    <property type="molecule type" value="Genomic_DNA"/>
</dbReference>
<dbReference type="Gene3D" id="3.40.710.10">
    <property type="entry name" value="DD-peptidase/beta-lactamase superfamily"/>
    <property type="match status" value="2"/>
</dbReference>
<feature type="compositionally biased region" description="Basic and acidic residues" evidence="3">
    <location>
        <begin position="505"/>
        <end position="515"/>
    </location>
</feature>
<evidence type="ECO:0000313" key="6">
    <source>
        <dbReference type="Proteomes" id="UP000317303"/>
    </source>
</evidence>
<name>A0A660CFH5_9PSEU</name>
<evidence type="ECO:0000256" key="1">
    <source>
        <dbReference type="ARBA" id="ARBA00006096"/>
    </source>
</evidence>
<dbReference type="InterPro" id="IPR000667">
    <property type="entry name" value="Peptidase_S13"/>
</dbReference>
<keyword evidence="2" id="KW-0378">Hydrolase</keyword>
<keyword evidence="4" id="KW-1133">Transmembrane helix</keyword>
<proteinExistence type="inferred from homology"/>
<evidence type="ECO:0000256" key="4">
    <source>
        <dbReference type="SAM" id="Phobius"/>
    </source>
</evidence>
<evidence type="ECO:0000313" key="5">
    <source>
        <dbReference type="EMBL" id="TWH21164.1"/>
    </source>
</evidence>
<sequence>MMSAPFEERTARARSGDLVEGYVAQGGTGGEGTDGEGTGGEHAGGEPAWPSADADAGAPDRAPADGAGTSQSPSEQPSSEQSPSDGQPAQQPSSEQTTRPTRLPQPQASGESQPGQRQNPAERTSAASAPHGRTDRFQQGQAGRQSYEAQASRPGPPQQHQPRPQQQQQQQQPQQQQPQRRPQTGPQPGAGVQPRPGSVPPAGMQARPVRIEPQAAGSDASPESDDAGESGETAYLAAPAGAAAPEAAQGPGGPPDGPGNSDAPPQPEPEPEGEAKPRRGRTKALLLGATALVLVVAVGIVLALPAVSNRLGLPWAPNAPLTDPPQPIAVASHLQGVGEHGQAPTAAGVQQALSGPARDGALGTLSGMVVDPLSGETLWSQSADRPVAPASATKILTAAAALLELGPDARLTTKAVEVAPGQVVVEAGGDVTLSSLPEGEESLYRGAARLDDLAAKIDKATGGEVSSIAVDNSLFTGDKTGKGWAGEDAPSTYAAPVEPVMLDGGRSDPLDDGSKRTGTPSADFAKRLAAKFPGASVDAQGGDASGGRVIAEVESAPVERLVEQMLELSDNTLAEAIQHQVAISTGNEATFPGGAKATLEVLSRHGFDVEGVTLNDGSGLSVDNRIPAQLLTEIIAVAAGSDDAGGSPGEQPSSPAESSEPDAGSGASRTETLRPILSGLPVAGGTGTLSARYDDGVPAQGRGWVRAKTGTIPSIGTNALTGYVVTVEGRVLAFSLITSGARNTDAAREALDTMTATLRECGCR</sequence>
<dbReference type="GO" id="GO:0006508">
    <property type="term" value="P:proteolysis"/>
    <property type="evidence" value="ECO:0007669"/>
    <property type="project" value="InterPro"/>
</dbReference>
<organism evidence="5 6">
    <name type="scientific">Prauserella rugosa</name>
    <dbReference type="NCBI Taxonomy" id="43354"/>
    <lineage>
        <taxon>Bacteria</taxon>
        <taxon>Bacillati</taxon>
        <taxon>Actinomycetota</taxon>
        <taxon>Actinomycetes</taxon>
        <taxon>Pseudonocardiales</taxon>
        <taxon>Pseudonocardiaceae</taxon>
        <taxon>Prauserella</taxon>
    </lineage>
</organism>
<gene>
    <name evidence="5" type="ORF">JD82_03018</name>
</gene>
<feature type="transmembrane region" description="Helical" evidence="4">
    <location>
        <begin position="284"/>
        <end position="304"/>
    </location>
</feature>
<protein>
    <submittedName>
        <fullName evidence="5">D-alanyl-D-alanine carboxypeptidase/D-alanyl-D-alanine-endopeptidase (Penicillin-binding protein 4)</fullName>
    </submittedName>
</protein>
<dbReference type="Proteomes" id="UP000317303">
    <property type="component" value="Unassembled WGS sequence"/>
</dbReference>
<dbReference type="InterPro" id="IPR012338">
    <property type="entry name" value="Beta-lactam/transpept-like"/>
</dbReference>
<evidence type="ECO:0000256" key="3">
    <source>
        <dbReference type="SAM" id="MobiDB-lite"/>
    </source>
</evidence>
<feature type="compositionally biased region" description="Low complexity" evidence="3">
    <location>
        <begin position="45"/>
        <end position="84"/>
    </location>
</feature>
<keyword evidence="5" id="KW-0645">Protease</keyword>
<dbReference type="Pfam" id="PF02113">
    <property type="entry name" value="Peptidase_S13"/>
    <property type="match status" value="3"/>
</dbReference>
<keyword evidence="4" id="KW-0812">Transmembrane</keyword>
<feature type="region of interest" description="Disordered" evidence="3">
    <location>
        <begin position="1"/>
        <end position="279"/>
    </location>
</feature>
<dbReference type="GO" id="GO:0004185">
    <property type="term" value="F:serine-type carboxypeptidase activity"/>
    <property type="evidence" value="ECO:0007669"/>
    <property type="project" value="InterPro"/>
</dbReference>
<keyword evidence="6" id="KW-1185">Reference proteome</keyword>
<feature type="compositionally biased region" description="Low complexity" evidence="3">
    <location>
        <begin position="160"/>
        <end position="189"/>
    </location>
</feature>
<dbReference type="PANTHER" id="PTHR30023">
    <property type="entry name" value="D-ALANYL-D-ALANINE CARBOXYPEPTIDASE"/>
    <property type="match status" value="1"/>
</dbReference>
<feature type="compositionally biased region" description="Polar residues" evidence="3">
    <location>
        <begin position="85"/>
        <end position="127"/>
    </location>
</feature>
<dbReference type="PRINTS" id="PR00922">
    <property type="entry name" value="DADACBPTASE3"/>
</dbReference>
<feature type="compositionally biased region" description="Gly residues" evidence="3">
    <location>
        <begin position="24"/>
        <end position="42"/>
    </location>
</feature>
<feature type="region of interest" description="Disordered" evidence="3">
    <location>
        <begin position="499"/>
        <end position="521"/>
    </location>
</feature>
<evidence type="ECO:0000256" key="2">
    <source>
        <dbReference type="ARBA" id="ARBA00022801"/>
    </source>
</evidence>
<feature type="compositionally biased region" description="Low complexity" evidence="3">
    <location>
        <begin position="237"/>
        <end position="249"/>
    </location>
</feature>
<dbReference type="GO" id="GO:0000270">
    <property type="term" value="P:peptidoglycan metabolic process"/>
    <property type="evidence" value="ECO:0007669"/>
    <property type="project" value="TreeGrafter"/>
</dbReference>